<name>A0A401KTW4_ASPAW</name>
<dbReference type="EMBL" id="BDHI01000014">
    <property type="protein sequence ID" value="GCB22669.1"/>
    <property type="molecule type" value="Genomic_DNA"/>
</dbReference>
<dbReference type="InterPro" id="IPR049326">
    <property type="entry name" value="Rhodopsin_dom_fungi"/>
</dbReference>
<comment type="similarity">
    <text evidence="8">Belongs to the SAT4 family.</text>
</comment>
<dbReference type="Gene3D" id="3.90.1590.10">
    <property type="entry name" value="glutathione-dependent formaldehyde- activating enzyme (gfa)"/>
    <property type="match status" value="1"/>
</dbReference>
<evidence type="ECO:0000256" key="7">
    <source>
        <dbReference type="ARBA" id="ARBA00023136"/>
    </source>
</evidence>
<dbReference type="SUPFAM" id="SSF51316">
    <property type="entry name" value="Mss4-like"/>
    <property type="match status" value="1"/>
</dbReference>
<dbReference type="GO" id="GO:0046872">
    <property type="term" value="F:metal ion binding"/>
    <property type="evidence" value="ECO:0007669"/>
    <property type="project" value="UniProtKB-KW"/>
</dbReference>
<evidence type="ECO:0000313" key="12">
    <source>
        <dbReference type="Proteomes" id="UP000286921"/>
    </source>
</evidence>
<dbReference type="STRING" id="105351.A0A401KTW4"/>
<evidence type="ECO:0000256" key="2">
    <source>
        <dbReference type="ARBA" id="ARBA00005495"/>
    </source>
</evidence>
<keyword evidence="6 9" id="KW-1133">Transmembrane helix</keyword>
<dbReference type="InterPro" id="IPR011057">
    <property type="entry name" value="Mss4-like_sf"/>
</dbReference>
<keyword evidence="7 9" id="KW-0472">Membrane</keyword>
<feature type="transmembrane region" description="Helical" evidence="9">
    <location>
        <begin position="328"/>
        <end position="346"/>
    </location>
</feature>
<dbReference type="InterPro" id="IPR052337">
    <property type="entry name" value="SAT4-like"/>
</dbReference>
<dbReference type="PROSITE" id="PS51891">
    <property type="entry name" value="CENP_V_GFA"/>
    <property type="match status" value="1"/>
</dbReference>
<dbReference type="Proteomes" id="UP000286921">
    <property type="component" value="Unassembled WGS sequence"/>
</dbReference>
<protein>
    <recommendedName>
        <fullName evidence="10">CENP-V/GFA domain-containing protein</fullName>
    </recommendedName>
</protein>
<evidence type="ECO:0000256" key="8">
    <source>
        <dbReference type="ARBA" id="ARBA00038359"/>
    </source>
</evidence>
<proteinExistence type="inferred from homology"/>
<dbReference type="AlphaFoldDB" id="A0A401KTW4"/>
<evidence type="ECO:0000256" key="4">
    <source>
        <dbReference type="ARBA" id="ARBA00022723"/>
    </source>
</evidence>
<evidence type="ECO:0000256" key="5">
    <source>
        <dbReference type="ARBA" id="ARBA00022833"/>
    </source>
</evidence>
<dbReference type="GO" id="GO:0016020">
    <property type="term" value="C:membrane"/>
    <property type="evidence" value="ECO:0007669"/>
    <property type="project" value="UniProtKB-SubCell"/>
</dbReference>
<keyword evidence="12" id="KW-1185">Reference proteome</keyword>
<dbReference type="PANTHER" id="PTHR33048">
    <property type="entry name" value="PTH11-LIKE INTEGRAL MEMBRANE PROTEIN (AFU_ORTHOLOGUE AFUA_5G11245)"/>
    <property type="match status" value="1"/>
</dbReference>
<gene>
    <name evidence="11" type="ORF">AAWM_05554</name>
</gene>
<evidence type="ECO:0000256" key="3">
    <source>
        <dbReference type="ARBA" id="ARBA00022692"/>
    </source>
</evidence>
<feature type="transmembrane region" description="Helical" evidence="9">
    <location>
        <begin position="168"/>
        <end position="186"/>
    </location>
</feature>
<comment type="similarity">
    <text evidence="2">Belongs to the Gfa family.</text>
</comment>
<comment type="subcellular location">
    <subcellularLocation>
        <location evidence="1">Membrane</location>
        <topology evidence="1">Multi-pass membrane protein</topology>
    </subcellularLocation>
</comment>
<evidence type="ECO:0000256" key="1">
    <source>
        <dbReference type="ARBA" id="ARBA00004141"/>
    </source>
</evidence>
<feature type="transmembrane region" description="Helical" evidence="9">
    <location>
        <begin position="276"/>
        <end position="298"/>
    </location>
</feature>
<sequence length="367" mass="40184">MSDAMPIDKNAKHLTYTGRCLCKGVGFTVEGNPNAVYCCYCGDCALGAGGPCQITATYFTPNFALHDAEGLAKRYIVNDTLSGRPKVKCFCSGCGCTIFTIPASDGDEEIVVRTALIENGLELFKPTIECYVRNRPSYFSATATGKQFSHEPPTMANLGSWQHYNRDASISITVLGVFFVGLRFLSRHLGKVPLGLEDGLIVPAVLNLFVIFALDIEMVKYGLGLHQSTISMDSLITINKLLLPAEIFYCTSIILTKTSILAMYHRIFHIHRPTRIAVYILGVITIIRAISLIFASIFQCIPVARAWDKFHYPGRCINLKDTFIANDVVNAITDVVILGLLIGRVWKVQAGWGVRMGAVGMISLGGL</sequence>
<feature type="domain" description="CENP-V/GFA" evidence="10">
    <location>
        <begin position="16"/>
        <end position="132"/>
    </location>
</feature>
<evidence type="ECO:0000256" key="6">
    <source>
        <dbReference type="ARBA" id="ARBA00022989"/>
    </source>
</evidence>
<accession>A0A401KTW4</accession>
<dbReference type="Pfam" id="PF20684">
    <property type="entry name" value="Fung_rhodopsin"/>
    <property type="match status" value="1"/>
</dbReference>
<evidence type="ECO:0000256" key="9">
    <source>
        <dbReference type="SAM" id="Phobius"/>
    </source>
</evidence>
<keyword evidence="5" id="KW-0862">Zinc</keyword>
<comment type="caution">
    <text evidence="11">The sequence shown here is derived from an EMBL/GenBank/DDBJ whole genome shotgun (WGS) entry which is preliminary data.</text>
</comment>
<dbReference type="InterPro" id="IPR006913">
    <property type="entry name" value="CENP-V/GFA"/>
</dbReference>
<dbReference type="GO" id="GO:0016846">
    <property type="term" value="F:carbon-sulfur lyase activity"/>
    <property type="evidence" value="ECO:0007669"/>
    <property type="project" value="InterPro"/>
</dbReference>
<dbReference type="PANTHER" id="PTHR33048:SF151">
    <property type="entry name" value="INTEGRAL MEMBRANE PROTEIN"/>
    <property type="match status" value="1"/>
</dbReference>
<organism evidence="11 12">
    <name type="scientific">Aspergillus awamori</name>
    <name type="common">Black koji mold</name>
    <dbReference type="NCBI Taxonomy" id="105351"/>
    <lineage>
        <taxon>Eukaryota</taxon>
        <taxon>Fungi</taxon>
        <taxon>Dikarya</taxon>
        <taxon>Ascomycota</taxon>
        <taxon>Pezizomycotina</taxon>
        <taxon>Eurotiomycetes</taxon>
        <taxon>Eurotiomycetidae</taxon>
        <taxon>Eurotiales</taxon>
        <taxon>Aspergillaceae</taxon>
        <taxon>Aspergillus</taxon>
    </lineage>
</organism>
<dbReference type="Pfam" id="PF04828">
    <property type="entry name" value="GFA"/>
    <property type="match status" value="1"/>
</dbReference>
<feature type="transmembrane region" description="Helical" evidence="9">
    <location>
        <begin position="198"/>
        <end position="221"/>
    </location>
</feature>
<evidence type="ECO:0000259" key="10">
    <source>
        <dbReference type="PROSITE" id="PS51891"/>
    </source>
</evidence>
<keyword evidence="3 9" id="KW-0812">Transmembrane</keyword>
<feature type="transmembrane region" description="Helical" evidence="9">
    <location>
        <begin position="241"/>
        <end position="264"/>
    </location>
</feature>
<evidence type="ECO:0000313" key="11">
    <source>
        <dbReference type="EMBL" id="GCB22669.1"/>
    </source>
</evidence>
<reference evidence="11 12" key="1">
    <citation type="submission" date="2016-09" db="EMBL/GenBank/DDBJ databases">
        <title>Aspergillus awamori IFM 58123T.</title>
        <authorList>
            <person name="Kusuya Y."/>
            <person name="Shimizu M."/>
            <person name="Takahashi H."/>
            <person name="Yaguchi T."/>
        </authorList>
    </citation>
    <scope>NUCLEOTIDE SEQUENCE [LARGE SCALE GENOMIC DNA]</scope>
    <source>
        <strain evidence="11 12">IFM 58123</strain>
    </source>
</reference>
<keyword evidence="4" id="KW-0479">Metal-binding</keyword>